<dbReference type="AlphaFoldDB" id="A0A0M9A753"/>
<evidence type="ECO:0000313" key="3">
    <source>
        <dbReference type="Proteomes" id="UP000053105"/>
    </source>
</evidence>
<feature type="region of interest" description="Disordered" evidence="1">
    <location>
        <begin position="112"/>
        <end position="136"/>
    </location>
</feature>
<feature type="compositionally biased region" description="Basic and acidic residues" evidence="1">
    <location>
        <begin position="257"/>
        <end position="273"/>
    </location>
</feature>
<evidence type="ECO:0000313" key="2">
    <source>
        <dbReference type="EMBL" id="KOX78610.1"/>
    </source>
</evidence>
<gene>
    <name evidence="2" type="ORF">WN51_07471</name>
</gene>
<proteinExistence type="predicted"/>
<name>A0A0M9A753_9HYME</name>
<protein>
    <submittedName>
        <fullName evidence="2">Uncharacterized protein</fullName>
    </submittedName>
</protein>
<dbReference type="EMBL" id="KQ435720">
    <property type="protein sequence ID" value="KOX78610.1"/>
    <property type="molecule type" value="Genomic_DNA"/>
</dbReference>
<keyword evidence="3" id="KW-1185">Reference proteome</keyword>
<evidence type="ECO:0000256" key="1">
    <source>
        <dbReference type="SAM" id="MobiDB-lite"/>
    </source>
</evidence>
<organism evidence="2 3">
    <name type="scientific">Melipona quadrifasciata</name>
    <dbReference type="NCBI Taxonomy" id="166423"/>
    <lineage>
        <taxon>Eukaryota</taxon>
        <taxon>Metazoa</taxon>
        <taxon>Ecdysozoa</taxon>
        <taxon>Arthropoda</taxon>
        <taxon>Hexapoda</taxon>
        <taxon>Insecta</taxon>
        <taxon>Pterygota</taxon>
        <taxon>Neoptera</taxon>
        <taxon>Endopterygota</taxon>
        <taxon>Hymenoptera</taxon>
        <taxon>Apocrita</taxon>
        <taxon>Aculeata</taxon>
        <taxon>Apoidea</taxon>
        <taxon>Anthophila</taxon>
        <taxon>Apidae</taxon>
        <taxon>Melipona</taxon>
    </lineage>
</organism>
<feature type="region of interest" description="Disordered" evidence="1">
    <location>
        <begin position="249"/>
        <end position="273"/>
    </location>
</feature>
<reference evidence="2 3" key="1">
    <citation type="submission" date="2015-07" db="EMBL/GenBank/DDBJ databases">
        <title>The genome of Melipona quadrifasciata.</title>
        <authorList>
            <person name="Pan H."/>
            <person name="Kapheim K."/>
        </authorList>
    </citation>
    <scope>NUCLEOTIDE SEQUENCE [LARGE SCALE GENOMIC DNA]</scope>
    <source>
        <strain evidence="2">0111107301</strain>
        <tissue evidence="2">Whole body</tissue>
    </source>
</reference>
<sequence length="303" mass="34130">MNNIEFQATKLKKVEIIDFKNFYAKIAKTNCRYDLERNIPSFKEQHCGGGGGGGGGHEGKGKLVPGHLQATWERHDAAVAASYGHKSRNSLWKTVAVAMLISRKQPLLQKETKETCTSESEKAIRPPAVSHQYDSCRPSPETITHNVPYTTQTTNEANTLAVLSLTINKPTKRRIPVIRRSQTLAFVCQNLKSLFSKYFENQQQLYHETVNAGKQMAVGGCETERPEFADQSGRISRFRYTRENARRLGRKTLKGATGEEGRTEEGKKQTEGAEEKKLDGTVFVTIFVMRQHSIRLFIQLRLA</sequence>
<dbReference type="Proteomes" id="UP000053105">
    <property type="component" value="Unassembled WGS sequence"/>
</dbReference>
<accession>A0A0M9A753</accession>
<feature type="compositionally biased region" description="Basic and acidic residues" evidence="1">
    <location>
        <begin position="112"/>
        <end position="124"/>
    </location>
</feature>